<protein>
    <submittedName>
        <fullName evidence="1">Uncharacterized protein</fullName>
    </submittedName>
</protein>
<evidence type="ECO:0000313" key="1">
    <source>
        <dbReference type="EMBL" id="RRT79387.1"/>
    </source>
</evidence>
<dbReference type="Proteomes" id="UP000287651">
    <property type="component" value="Unassembled WGS sequence"/>
</dbReference>
<organism evidence="1 2">
    <name type="scientific">Ensete ventricosum</name>
    <name type="common">Abyssinian banana</name>
    <name type="synonym">Musa ensete</name>
    <dbReference type="NCBI Taxonomy" id="4639"/>
    <lineage>
        <taxon>Eukaryota</taxon>
        <taxon>Viridiplantae</taxon>
        <taxon>Streptophyta</taxon>
        <taxon>Embryophyta</taxon>
        <taxon>Tracheophyta</taxon>
        <taxon>Spermatophyta</taxon>
        <taxon>Magnoliopsida</taxon>
        <taxon>Liliopsida</taxon>
        <taxon>Zingiberales</taxon>
        <taxon>Musaceae</taxon>
        <taxon>Ensete</taxon>
    </lineage>
</organism>
<accession>A0A427ATC0</accession>
<feature type="non-terminal residue" evidence="1">
    <location>
        <position position="1"/>
    </location>
</feature>
<comment type="caution">
    <text evidence="1">The sequence shown here is derived from an EMBL/GenBank/DDBJ whole genome shotgun (WGS) entry which is preliminary data.</text>
</comment>
<gene>
    <name evidence="1" type="ORF">B296_00025455</name>
</gene>
<reference evidence="1 2" key="1">
    <citation type="journal article" date="2014" name="Agronomy (Basel)">
        <title>A Draft Genome Sequence for Ensete ventricosum, the Drought-Tolerant Tree Against Hunger.</title>
        <authorList>
            <person name="Harrison J."/>
            <person name="Moore K.A."/>
            <person name="Paszkiewicz K."/>
            <person name="Jones T."/>
            <person name="Grant M."/>
            <person name="Ambacheew D."/>
            <person name="Muzemil S."/>
            <person name="Studholme D.J."/>
        </authorList>
    </citation>
    <scope>NUCLEOTIDE SEQUENCE [LARGE SCALE GENOMIC DNA]</scope>
</reference>
<dbReference type="AlphaFoldDB" id="A0A427ATC0"/>
<proteinExistence type="predicted"/>
<evidence type="ECO:0000313" key="2">
    <source>
        <dbReference type="Proteomes" id="UP000287651"/>
    </source>
</evidence>
<name>A0A427ATC0_ENSVE</name>
<dbReference type="EMBL" id="AMZH03001411">
    <property type="protein sequence ID" value="RRT79387.1"/>
    <property type="molecule type" value="Genomic_DNA"/>
</dbReference>
<sequence length="88" mass="10228">HSVTFRHLTSSIDPREKRFKRVRLKPKHIAVSMANRDLPRRIIKGFDLLLLGIMWFDSSWLVDSIDRKPSGSLANRVLLSSLPFWNVS</sequence>